<dbReference type="AlphaFoldDB" id="A0A973WLX0"/>
<accession>A0A973WLX0</accession>
<dbReference type="RefSeq" id="WP_176530861.1">
    <property type="nucleotide sequence ID" value="NZ_CP088022.1"/>
</dbReference>
<organism evidence="1">
    <name type="scientific">Bradyrhizobium quebecense</name>
    <dbReference type="NCBI Taxonomy" id="2748629"/>
    <lineage>
        <taxon>Bacteria</taxon>
        <taxon>Pseudomonadati</taxon>
        <taxon>Pseudomonadota</taxon>
        <taxon>Alphaproteobacteria</taxon>
        <taxon>Hyphomicrobiales</taxon>
        <taxon>Nitrobacteraceae</taxon>
        <taxon>Bradyrhizobium</taxon>
    </lineage>
</organism>
<comment type="caution">
    <text evidence="1">The sequence shown here is derived from an EMBL/GenBank/DDBJ whole genome shotgun (WGS) entry which is preliminary data.</text>
</comment>
<gene>
    <name evidence="1" type="ORF">HU230_15525</name>
</gene>
<proteinExistence type="predicted"/>
<sequence>MRAEPAASIPEMKGYICFFGNAVSMALQLSSAKGMFFMSEVNQRIYVQYLRKELEALDSWTNTLRLAKDWRAGEMERRANNVRRAISLVLG</sequence>
<reference evidence="1" key="1">
    <citation type="submission" date="2020-06" db="EMBL/GenBank/DDBJ databases">
        <title>Whole Genome Sequence of Bradyrhizobium sp. Strain 66S1MB.</title>
        <authorList>
            <person name="Bromfield E."/>
            <person name="Cloutier S."/>
        </authorList>
    </citation>
    <scope>NUCLEOTIDE SEQUENCE</scope>
    <source>
        <strain evidence="1">66S1MB</strain>
    </source>
</reference>
<name>A0A973WLX0_9BRAD</name>
<evidence type="ECO:0000313" key="1">
    <source>
        <dbReference type="EMBL" id="NVL07114.1"/>
    </source>
</evidence>
<dbReference type="EMBL" id="JABWSX010000001">
    <property type="protein sequence ID" value="NVL07114.1"/>
    <property type="molecule type" value="Genomic_DNA"/>
</dbReference>
<protein>
    <submittedName>
        <fullName evidence="1">Uncharacterized protein</fullName>
    </submittedName>
</protein>